<dbReference type="Gene3D" id="3.80.30.20">
    <property type="entry name" value="tm_1862 like domain"/>
    <property type="match status" value="1"/>
</dbReference>
<dbReference type="SUPFAM" id="SSF102114">
    <property type="entry name" value="Radical SAM enzymes"/>
    <property type="match status" value="1"/>
</dbReference>
<keyword evidence="3" id="KW-0479">Metal-binding</keyword>
<dbReference type="SFLD" id="SFLDS00029">
    <property type="entry name" value="Radical_SAM"/>
    <property type="match status" value="1"/>
</dbReference>
<evidence type="ECO:0000256" key="1">
    <source>
        <dbReference type="ARBA" id="ARBA00001966"/>
    </source>
</evidence>
<dbReference type="SFLD" id="SFLDG01123">
    <property type="entry name" value="methyltransferase_(Class_B)"/>
    <property type="match status" value="1"/>
</dbReference>
<dbReference type="PROSITE" id="PS51918">
    <property type="entry name" value="RADICAL_SAM"/>
    <property type="match status" value="1"/>
</dbReference>
<dbReference type="EMBL" id="JAOQKJ010000001">
    <property type="protein sequence ID" value="MCU6743189.1"/>
    <property type="molecule type" value="Genomic_DNA"/>
</dbReference>
<reference evidence="8 9" key="1">
    <citation type="journal article" date="2021" name="ISME Commun">
        <title>Automated analysis of genomic sequences facilitates high-throughput and comprehensive description of bacteria.</title>
        <authorList>
            <person name="Hitch T.C.A."/>
        </authorList>
    </citation>
    <scope>NUCLEOTIDE SEQUENCE [LARGE SCALE GENOMIC DNA]</scope>
    <source>
        <strain evidence="8 9">Sanger_18</strain>
    </source>
</reference>
<dbReference type="SMART" id="SM00729">
    <property type="entry name" value="Elp3"/>
    <property type="match status" value="1"/>
</dbReference>
<comment type="caution">
    <text evidence="8">The sequence shown here is derived from an EMBL/GenBank/DDBJ whole genome shotgun (WGS) entry which is preliminary data.</text>
</comment>
<evidence type="ECO:0000256" key="5">
    <source>
        <dbReference type="ARBA" id="ARBA00023014"/>
    </source>
</evidence>
<evidence type="ECO:0000259" key="7">
    <source>
        <dbReference type="PROSITE" id="PS51918"/>
    </source>
</evidence>
<keyword evidence="2" id="KW-0949">S-adenosyl-L-methionine</keyword>
<dbReference type="InterPro" id="IPR025288">
    <property type="entry name" value="DUF4080"/>
</dbReference>
<dbReference type="CDD" id="cd02068">
    <property type="entry name" value="radical_SAM_B12_BD"/>
    <property type="match status" value="1"/>
</dbReference>
<proteinExistence type="predicted"/>
<dbReference type="Pfam" id="PF02310">
    <property type="entry name" value="B12-binding"/>
    <property type="match status" value="1"/>
</dbReference>
<keyword evidence="9" id="KW-1185">Reference proteome</keyword>
<dbReference type="Pfam" id="PF04055">
    <property type="entry name" value="Radical_SAM"/>
    <property type="match status" value="1"/>
</dbReference>
<evidence type="ECO:0000256" key="4">
    <source>
        <dbReference type="ARBA" id="ARBA00023004"/>
    </source>
</evidence>
<dbReference type="PANTHER" id="PTHR43409:SF16">
    <property type="entry name" value="SLR0320 PROTEIN"/>
    <property type="match status" value="1"/>
</dbReference>
<dbReference type="SUPFAM" id="SSF52242">
    <property type="entry name" value="Cobalamin (vitamin B12)-binding domain"/>
    <property type="match status" value="1"/>
</dbReference>
<feature type="domain" description="B12-binding" evidence="6">
    <location>
        <begin position="1"/>
        <end position="135"/>
    </location>
</feature>
<dbReference type="RefSeq" id="WP_262572652.1">
    <property type="nucleotide sequence ID" value="NZ_JAOQKJ010000001.1"/>
</dbReference>
<dbReference type="SFLD" id="SFLDG01082">
    <property type="entry name" value="B12-binding_domain_containing"/>
    <property type="match status" value="1"/>
</dbReference>
<dbReference type="Gene3D" id="3.40.50.280">
    <property type="entry name" value="Cobalamin-binding domain"/>
    <property type="match status" value="1"/>
</dbReference>
<protein>
    <submittedName>
        <fullName evidence="8">B12-binding domain-containing radical SAM protein</fullName>
    </submittedName>
</protein>
<dbReference type="PROSITE" id="PS51332">
    <property type="entry name" value="B12_BINDING"/>
    <property type="match status" value="1"/>
</dbReference>
<evidence type="ECO:0000313" key="9">
    <source>
        <dbReference type="Proteomes" id="UP001652432"/>
    </source>
</evidence>
<evidence type="ECO:0000256" key="2">
    <source>
        <dbReference type="ARBA" id="ARBA00022691"/>
    </source>
</evidence>
<dbReference type="InterPro" id="IPR034466">
    <property type="entry name" value="Methyltransferase_Class_B"/>
</dbReference>
<keyword evidence="4" id="KW-0408">Iron</keyword>
<dbReference type="InterPro" id="IPR036724">
    <property type="entry name" value="Cobalamin-bd_sf"/>
</dbReference>
<evidence type="ECO:0000313" key="8">
    <source>
        <dbReference type="EMBL" id="MCU6743189.1"/>
    </source>
</evidence>
<organism evidence="8 9">
    <name type="scientific">Suilimivivens aceti</name>
    <dbReference type="NCBI Taxonomy" id="2981774"/>
    <lineage>
        <taxon>Bacteria</taxon>
        <taxon>Bacillati</taxon>
        <taxon>Bacillota</taxon>
        <taxon>Clostridia</taxon>
        <taxon>Lachnospirales</taxon>
        <taxon>Lachnospiraceae</taxon>
        <taxon>Suilimivivens</taxon>
    </lineage>
</organism>
<dbReference type="CDD" id="cd01335">
    <property type="entry name" value="Radical_SAM"/>
    <property type="match status" value="1"/>
</dbReference>
<sequence length="574" mass="67842">MKFLLVGINSKYIHSNPAIHYLKLYAGEEYQNTVELAEYTINHLKEQILSDIYRRRPDAVGISCYIWNFRMVQELLPEIHKVLPGRDIWLGGPEVSFEGDEVLAQFPYVTGIMTGEGEETFRELLSCYRDEKDYHGVKGLLLPDGFTGSRRELSMDELPFLYTDLQEYENRILYYETSRGCPFRCTYCLSSIERKVRLRSHEKVEQELSYFLAKKVPQVKFVDRTFNCNREHALFIWNYIREHDNGVTNFHFEVAADIMNEEQLAALAAMRPGLVQLEIGIQTTNDKTLHEINRYADTRHIAGVVARLREPYNIHIHLDLIAGLPYEDYESFGRSFDEVYAMKPEQLQLGFLKVLKGSPMYHMTEQYGIVYQSTPPYEVLYTKWLSFDAILRLKRIEEMVELYYNSNQFRKTLLVLEQAFSGPFQMYSRLADYYEEKGYFINTPARSYRYQVLLDFAMEREPEKADLYTELLTCDYYLRENAKSRPSFAADQTCYYREMADFYEKEEKEPEILTGYEGYHAKQVMKMTHMEAFFYPVWENCPEKICERWEKPGFLLFDYEKRNPLTGDARTVLI</sequence>
<dbReference type="InterPro" id="IPR006638">
    <property type="entry name" value="Elp3/MiaA/NifB-like_rSAM"/>
</dbReference>
<gene>
    <name evidence="8" type="ORF">OCV77_01480</name>
</gene>
<dbReference type="PANTHER" id="PTHR43409">
    <property type="entry name" value="ANAEROBIC MAGNESIUM-PROTOPORPHYRIN IX MONOMETHYL ESTER CYCLASE-RELATED"/>
    <property type="match status" value="1"/>
</dbReference>
<keyword evidence="5" id="KW-0411">Iron-sulfur</keyword>
<dbReference type="InterPro" id="IPR058240">
    <property type="entry name" value="rSAM_sf"/>
</dbReference>
<evidence type="ECO:0000256" key="3">
    <source>
        <dbReference type="ARBA" id="ARBA00022723"/>
    </source>
</evidence>
<comment type="cofactor">
    <cofactor evidence="1">
        <name>[4Fe-4S] cluster</name>
        <dbReference type="ChEBI" id="CHEBI:49883"/>
    </cofactor>
</comment>
<dbReference type="Proteomes" id="UP001652432">
    <property type="component" value="Unassembled WGS sequence"/>
</dbReference>
<evidence type="ECO:0000259" key="6">
    <source>
        <dbReference type="PROSITE" id="PS51332"/>
    </source>
</evidence>
<dbReference type="InterPro" id="IPR006158">
    <property type="entry name" value="Cobalamin-bd"/>
</dbReference>
<feature type="domain" description="Radical SAM core" evidence="7">
    <location>
        <begin position="167"/>
        <end position="397"/>
    </location>
</feature>
<dbReference type="InterPro" id="IPR051198">
    <property type="entry name" value="BchE-like"/>
</dbReference>
<accession>A0ABT2SYV7</accession>
<dbReference type="Pfam" id="PF13311">
    <property type="entry name" value="DUF4080"/>
    <property type="match status" value="1"/>
</dbReference>
<dbReference type="InterPro" id="IPR007197">
    <property type="entry name" value="rSAM"/>
</dbReference>
<name>A0ABT2SYV7_9FIRM</name>
<dbReference type="InterPro" id="IPR023404">
    <property type="entry name" value="rSAM_horseshoe"/>
</dbReference>